<dbReference type="EMBL" id="CP042913">
    <property type="protein sequence ID" value="QEG34775.1"/>
    <property type="molecule type" value="Genomic_DNA"/>
</dbReference>
<feature type="domain" description="SLA1 homology" evidence="2">
    <location>
        <begin position="272"/>
        <end position="326"/>
    </location>
</feature>
<dbReference type="GO" id="GO:0030674">
    <property type="term" value="F:protein-macromolecule adaptor activity"/>
    <property type="evidence" value="ECO:0007669"/>
    <property type="project" value="InterPro"/>
</dbReference>
<name>A0A5B9QB14_9BACT</name>
<dbReference type="Proteomes" id="UP000323917">
    <property type="component" value="Chromosome"/>
</dbReference>
<accession>A0A5B9QB14</accession>
<feature type="compositionally biased region" description="Basic and acidic residues" evidence="1">
    <location>
        <begin position="235"/>
        <end position="246"/>
    </location>
</feature>
<proteinExistence type="predicted"/>
<dbReference type="InterPro" id="IPR007131">
    <property type="entry name" value="SHD1"/>
</dbReference>
<keyword evidence="4" id="KW-1185">Reference proteome</keyword>
<dbReference type="Gene3D" id="2.30.30.700">
    <property type="entry name" value="SLA1 homology domain 1"/>
    <property type="match status" value="1"/>
</dbReference>
<feature type="compositionally biased region" description="Acidic residues" evidence="1">
    <location>
        <begin position="200"/>
        <end position="214"/>
    </location>
</feature>
<dbReference type="GO" id="GO:0043130">
    <property type="term" value="F:ubiquitin binding"/>
    <property type="evidence" value="ECO:0007669"/>
    <property type="project" value="InterPro"/>
</dbReference>
<evidence type="ECO:0000313" key="3">
    <source>
        <dbReference type="EMBL" id="QEG34775.1"/>
    </source>
</evidence>
<sequence length="348" mass="37697">MGSLVSRLVVCLLVLSQPVQPLLACGCEPEVYFECECQSMWTASEVWFPYQSEESTCCGDCEFSEPIVETTHGSGEKELPSSAEVPQTTAPVEPLAEPKVDSPAPAAEKPAPILPAAPIAVPQPEEPIDPPTEELFPGPVPPADDAPLQVEPEKKSQIDELFEEPSATNEPTPSNEPATPPQDSTDALFVEPEQASAEEALPEEESTESEPSGESEDKSDSFEDLFGPTEEEPTPEPKTESEEKPAVDPFDPSGQKALPSVLEGTKSIAVKDPRYWSDCTSQFSCLAHLVSMNAEFVVLEKEAGDRIAVPLTQLSDADLAFVKEQVRNLRMVLQKESLAEKLAMSWSD</sequence>
<evidence type="ECO:0000259" key="2">
    <source>
        <dbReference type="Pfam" id="PF03983"/>
    </source>
</evidence>
<dbReference type="KEGG" id="bgok:Pr1d_20590"/>
<feature type="region of interest" description="Disordered" evidence="1">
    <location>
        <begin position="70"/>
        <end position="260"/>
    </location>
</feature>
<dbReference type="PROSITE" id="PS51257">
    <property type="entry name" value="PROKAR_LIPOPROTEIN"/>
    <property type="match status" value="1"/>
</dbReference>
<dbReference type="OrthoDB" id="287712at2"/>
<reference evidence="3 4" key="1">
    <citation type="submission" date="2019-08" db="EMBL/GenBank/DDBJ databases">
        <title>Deep-cultivation of Planctomycetes and their phenomic and genomic characterization uncovers novel biology.</title>
        <authorList>
            <person name="Wiegand S."/>
            <person name="Jogler M."/>
            <person name="Boedeker C."/>
            <person name="Pinto D."/>
            <person name="Vollmers J."/>
            <person name="Rivas-Marin E."/>
            <person name="Kohn T."/>
            <person name="Peeters S.H."/>
            <person name="Heuer A."/>
            <person name="Rast P."/>
            <person name="Oberbeckmann S."/>
            <person name="Bunk B."/>
            <person name="Jeske O."/>
            <person name="Meyerdierks A."/>
            <person name="Storesund J.E."/>
            <person name="Kallscheuer N."/>
            <person name="Luecker S."/>
            <person name="Lage O.M."/>
            <person name="Pohl T."/>
            <person name="Merkel B.J."/>
            <person name="Hornburger P."/>
            <person name="Mueller R.-W."/>
            <person name="Bruemmer F."/>
            <person name="Labrenz M."/>
            <person name="Spormann A.M."/>
            <person name="Op den Camp H."/>
            <person name="Overmann J."/>
            <person name="Amann R."/>
            <person name="Jetten M.S.M."/>
            <person name="Mascher T."/>
            <person name="Medema M.H."/>
            <person name="Devos D.P."/>
            <person name="Kaster A.-K."/>
            <person name="Ovreas L."/>
            <person name="Rohde M."/>
            <person name="Galperin M.Y."/>
            <person name="Jogler C."/>
        </authorList>
    </citation>
    <scope>NUCLEOTIDE SEQUENCE [LARGE SCALE GENOMIC DNA]</scope>
    <source>
        <strain evidence="3 4">Pr1d</strain>
    </source>
</reference>
<dbReference type="GO" id="GO:0008092">
    <property type="term" value="F:cytoskeletal protein binding"/>
    <property type="evidence" value="ECO:0007669"/>
    <property type="project" value="InterPro"/>
</dbReference>
<feature type="compositionally biased region" description="Polar residues" evidence="1">
    <location>
        <begin position="166"/>
        <end position="185"/>
    </location>
</feature>
<organism evidence="3 4">
    <name type="scientific">Bythopirellula goksoeyrii</name>
    <dbReference type="NCBI Taxonomy" id="1400387"/>
    <lineage>
        <taxon>Bacteria</taxon>
        <taxon>Pseudomonadati</taxon>
        <taxon>Planctomycetota</taxon>
        <taxon>Planctomycetia</taxon>
        <taxon>Pirellulales</taxon>
        <taxon>Lacipirellulaceae</taxon>
        <taxon>Bythopirellula</taxon>
    </lineage>
</organism>
<protein>
    <recommendedName>
        <fullName evidence="2">SLA1 homology domain-containing protein</fullName>
    </recommendedName>
</protein>
<dbReference type="AlphaFoldDB" id="A0A5B9QB14"/>
<gene>
    <name evidence="3" type="ORF">Pr1d_20590</name>
</gene>
<evidence type="ECO:0000256" key="1">
    <source>
        <dbReference type="SAM" id="MobiDB-lite"/>
    </source>
</evidence>
<feature type="compositionally biased region" description="Low complexity" evidence="1">
    <location>
        <begin position="103"/>
        <end position="123"/>
    </location>
</feature>
<dbReference type="GO" id="GO:0042802">
    <property type="term" value="F:identical protein binding"/>
    <property type="evidence" value="ECO:0007669"/>
    <property type="project" value="InterPro"/>
</dbReference>
<dbReference type="Pfam" id="PF03983">
    <property type="entry name" value="SHD1"/>
    <property type="match status" value="1"/>
</dbReference>
<evidence type="ECO:0000313" key="4">
    <source>
        <dbReference type="Proteomes" id="UP000323917"/>
    </source>
</evidence>